<feature type="domain" description="Tripartite ATP-independent periplasmic transporters DctQ component" evidence="10">
    <location>
        <begin position="32"/>
        <end position="158"/>
    </location>
</feature>
<dbReference type="Pfam" id="PF04290">
    <property type="entry name" value="DctQ"/>
    <property type="match status" value="1"/>
</dbReference>
<dbReference type="EMBL" id="CP060490">
    <property type="protein sequence ID" value="QNL43540.1"/>
    <property type="molecule type" value="Genomic_DNA"/>
</dbReference>
<evidence type="ECO:0000256" key="4">
    <source>
        <dbReference type="ARBA" id="ARBA00022519"/>
    </source>
</evidence>
<organism evidence="11 12">
    <name type="scientific">Oscillibacter hominis</name>
    <dbReference type="NCBI Taxonomy" id="2763056"/>
    <lineage>
        <taxon>Bacteria</taxon>
        <taxon>Bacillati</taxon>
        <taxon>Bacillota</taxon>
        <taxon>Clostridia</taxon>
        <taxon>Eubacteriales</taxon>
        <taxon>Oscillospiraceae</taxon>
        <taxon>Oscillibacter</taxon>
    </lineage>
</organism>
<comment type="similarity">
    <text evidence="8">Belongs to the TRAP transporter small permease family.</text>
</comment>
<keyword evidence="2" id="KW-0813">Transport</keyword>
<comment type="subcellular location">
    <subcellularLocation>
        <location evidence="1">Cell inner membrane</location>
        <topology evidence="1">Multi-pass membrane protein</topology>
    </subcellularLocation>
</comment>
<evidence type="ECO:0000256" key="6">
    <source>
        <dbReference type="ARBA" id="ARBA00022989"/>
    </source>
</evidence>
<feature type="transmembrane region" description="Helical" evidence="9">
    <location>
        <begin position="93"/>
        <end position="113"/>
    </location>
</feature>
<name>A0A7G9B1V9_9FIRM</name>
<sequence length="172" mass="19823">MLKKVDRIWLGFLKALCHAELGISLLCLVGIVGLNSFEIFRRQLFGISIIWVQEVTIFLMVWFTFMGFCYVSYSKKDIYITFLREKLPPTGQFVVRLIVIAGILIYLVPFTEYTWKLIFSQLGSFSSVARYPLWWKSAAALVGGVSLILVFVDELKDLFLNVAEHLKRKEKA</sequence>
<protein>
    <submittedName>
        <fullName evidence="11">TRAP transporter small permease</fullName>
    </submittedName>
</protein>
<reference evidence="11 12" key="1">
    <citation type="submission" date="2020-08" db="EMBL/GenBank/DDBJ databases">
        <authorList>
            <person name="Liu C."/>
            <person name="Sun Q."/>
        </authorList>
    </citation>
    <scope>NUCLEOTIDE SEQUENCE [LARGE SCALE GENOMIC DNA]</scope>
    <source>
        <strain evidence="11 12">NSJ-62</strain>
    </source>
</reference>
<dbReference type="GO" id="GO:0022857">
    <property type="term" value="F:transmembrane transporter activity"/>
    <property type="evidence" value="ECO:0007669"/>
    <property type="project" value="TreeGrafter"/>
</dbReference>
<accession>A0A7G9B1V9</accession>
<keyword evidence="5 9" id="KW-0812">Transmembrane</keyword>
<feature type="transmembrane region" description="Helical" evidence="9">
    <location>
        <begin position="12"/>
        <end position="37"/>
    </location>
</feature>
<evidence type="ECO:0000256" key="3">
    <source>
        <dbReference type="ARBA" id="ARBA00022475"/>
    </source>
</evidence>
<evidence type="ECO:0000256" key="9">
    <source>
        <dbReference type="SAM" id="Phobius"/>
    </source>
</evidence>
<evidence type="ECO:0000313" key="11">
    <source>
        <dbReference type="EMBL" id="QNL43540.1"/>
    </source>
</evidence>
<dbReference type="GO" id="GO:0005886">
    <property type="term" value="C:plasma membrane"/>
    <property type="evidence" value="ECO:0007669"/>
    <property type="project" value="UniProtKB-SubCell"/>
</dbReference>
<evidence type="ECO:0000256" key="2">
    <source>
        <dbReference type="ARBA" id="ARBA00022448"/>
    </source>
</evidence>
<evidence type="ECO:0000259" key="10">
    <source>
        <dbReference type="Pfam" id="PF04290"/>
    </source>
</evidence>
<dbReference type="RefSeq" id="WP_187332131.1">
    <property type="nucleotide sequence ID" value="NZ_CP060490.1"/>
</dbReference>
<dbReference type="GO" id="GO:0015740">
    <property type="term" value="P:C4-dicarboxylate transport"/>
    <property type="evidence" value="ECO:0007669"/>
    <property type="project" value="TreeGrafter"/>
</dbReference>
<dbReference type="PANTHER" id="PTHR35011">
    <property type="entry name" value="2,3-DIKETO-L-GULONATE TRAP TRANSPORTER SMALL PERMEASE PROTEIN YIAM"/>
    <property type="match status" value="1"/>
</dbReference>
<dbReference type="InterPro" id="IPR007387">
    <property type="entry name" value="TRAP_DctQ"/>
</dbReference>
<dbReference type="Proteomes" id="UP000515960">
    <property type="component" value="Chromosome"/>
</dbReference>
<evidence type="ECO:0000256" key="7">
    <source>
        <dbReference type="ARBA" id="ARBA00023136"/>
    </source>
</evidence>
<keyword evidence="12" id="KW-1185">Reference proteome</keyword>
<evidence type="ECO:0000256" key="8">
    <source>
        <dbReference type="ARBA" id="ARBA00038436"/>
    </source>
</evidence>
<feature type="transmembrane region" description="Helical" evidence="9">
    <location>
        <begin position="49"/>
        <end position="73"/>
    </location>
</feature>
<dbReference type="KEGG" id="ohi:H8790_08600"/>
<keyword evidence="7 9" id="KW-0472">Membrane</keyword>
<evidence type="ECO:0000256" key="5">
    <source>
        <dbReference type="ARBA" id="ARBA00022692"/>
    </source>
</evidence>
<dbReference type="PANTHER" id="PTHR35011:SF5">
    <property type="entry name" value="SIALIC ACID TRAP TRANSPORTER SMALL PERMEASE PROTEIN SIAQ"/>
    <property type="match status" value="1"/>
</dbReference>
<dbReference type="InterPro" id="IPR055348">
    <property type="entry name" value="DctQ"/>
</dbReference>
<proteinExistence type="inferred from homology"/>
<feature type="transmembrane region" description="Helical" evidence="9">
    <location>
        <begin position="133"/>
        <end position="152"/>
    </location>
</feature>
<keyword evidence="4" id="KW-0997">Cell inner membrane</keyword>
<gene>
    <name evidence="11" type="ORF">H8790_08600</name>
</gene>
<keyword evidence="6 9" id="KW-1133">Transmembrane helix</keyword>
<keyword evidence="3" id="KW-1003">Cell membrane</keyword>
<dbReference type="AlphaFoldDB" id="A0A7G9B1V9"/>
<evidence type="ECO:0000313" key="12">
    <source>
        <dbReference type="Proteomes" id="UP000515960"/>
    </source>
</evidence>
<evidence type="ECO:0000256" key="1">
    <source>
        <dbReference type="ARBA" id="ARBA00004429"/>
    </source>
</evidence>